<dbReference type="Proteomes" id="UP000752171">
    <property type="component" value="Unassembled WGS sequence"/>
</dbReference>
<accession>A0A8T2LIE1</accession>
<evidence type="ECO:0000313" key="1">
    <source>
        <dbReference type="EMBL" id="KAG9270674.1"/>
    </source>
</evidence>
<gene>
    <name evidence="1" type="ORF">AMEX_G15651</name>
</gene>
<dbReference type="EMBL" id="JAICCE010000012">
    <property type="protein sequence ID" value="KAG9270674.1"/>
    <property type="molecule type" value="Genomic_DNA"/>
</dbReference>
<comment type="caution">
    <text evidence="1">The sequence shown here is derived from an EMBL/GenBank/DDBJ whole genome shotgun (WGS) entry which is preliminary data.</text>
</comment>
<dbReference type="AlphaFoldDB" id="A0A8T2LIE1"/>
<sequence length="74" mass="8679">MTREDESDVWLPSTELQNKSLYTAEETPFADNLLITSISSCDAQRGPQNHYRIIHSQWPQRRCLRRGENNMTKL</sequence>
<proteinExistence type="predicted"/>
<reference evidence="1 2" key="1">
    <citation type="submission" date="2021-07" db="EMBL/GenBank/DDBJ databases">
        <authorList>
            <person name="Imarazene B."/>
            <person name="Zahm M."/>
            <person name="Klopp C."/>
            <person name="Cabau C."/>
            <person name="Beille S."/>
            <person name="Jouanno E."/>
            <person name="Castinel A."/>
            <person name="Lluch J."/>
            <person name="Gil L."/>
            <person name="Kuchtly C."/>
            <person name="Lopez Roques C."/>
            <person name="Donnadieu C."/>
            <person name="Parrinello H."/>
            <person name="Journot L."/>
            <person name="Du K."/>
            <person name="Schartl M."/>
            <person name="Retaux S."/>
            <person name="Guiguen Y."/>
        </authorList>
    </citation>
    <scope>NUCLEOTIDE SEQUENCE [LARGE SCALE GENOMIC DNA]</scope>
    <source>
        <strain evidence="1">Pach_M1</strain>
        <tissue evidence="1">Testis</tissue>
    </source>
</reference>
<organism evidence="1 2">
    <name type="scientific">Astyanax mexicanus</name>
    <name type="common">Blind cave fish</name>
    <name type="synonym">Astyanax fasciatus mexicanus</name>
    <dbReference type="NCBI Taxonomy" id="7994"/>
    <lineage>
        <taxon>Eukaryota</taxon>
        <taxon>Metazoa</taxon>
        <taxon>Chordata</taxon>
        <taxon>Craniata</taxon>
        <taxon>Vertebrata</taxon>
        <taxon>Euteleostomi</taxon>
        <taxon>Actinopterygii</taxon>
        <taxon>Neopterygii</taxon>
        <taxon>Teleostei</taxon>
        <taxon>Ostariophysi</taxon>
        <taxon>Characiformes</taxon>
        <taxon>Characoidei</taxon>
        <taxon>Acestrorhamphidae</taxon>
        <taxon>Acestrorhamphinae</taxon>
        <taxon>Astyanax</taxon>
    </lineage>
</organism>
<protein>
    <submittedName>
        <fullName evidence="1">Uncharacterized protein</fullName>
    </submittedName>
</protein>
<evidence type="ECO:0000313" key="2">
    <source>
        <dbReference type="Proteomes" id="UP000752171"/>
    </source>
</evidence>
<name>A0A8T2LIE1_ASTMX</name>